<sequence>MSTAEAICAAVPMTRVVRLEPDLRRTPSPEGPGSTPVARD</sequence>
<evidence type="ECO:0000313" key="2">
    <source>
        <dbReference type="EMBL" id="SDL59554.1"/>
    </source>
</evidence>
<evidence type="ECO:0000256" key="1">
    <source>
        <dbReference type="SAM" id="MobiDB-lite"/>
    </source>
</evidence>
<accession>A0A1G9LCD6</accession>
<dbReference type="STRING" id="1137991.SAMN05660642_00368"/>
<organism evidence="2 3">
    <name type="scientific">Geodermatophilus siccatus</name>
    <dbReference type="NCBI Taxonomy" id="1137991"/>
    <lineage>
        <taxon>Bacteria</taxon>
        <taxon>Bacillati</taxon>
        <taxon>Actinomycetota</taxon>
        <taxon>Actinomycetes</taxon>
        <taxon>Geodermatophilales</taxon>
        <taxon>Geodermatophilaceae</taxon>
        <taxon>Geodermatophilus</taxon>
    </lineage>
</organism>
<gene>
    <name evidence="2" type="ORF">SAMN05660642_00368</name>
</gene>
<dbReference type="RefSeq" id="WP_281241890.1">
    <property type="nucleotide sequence ID" value="NZ_FNHE01000001.1"/>
</dbReference>
<evidence type="ECO:0000313" key="3">
    <source>
        <dbReference type="Proteomes" id="UP000198680"/>
    </source>
</evidence>
<feature type="region of interest" description="Disordered" evidence="1">
    <location>
        <begin position="19"/>
        <end position="40"/>
    </location>
</feature>
<dbReference type="EMBL" id="FNHE01000001">
    <property type="protein sequence ID" value="SDL59554.1"/>
    <property type="molecule type" value="Genomic_DNA"/>
</dbReference>
<dbReference type="AlphaFoldDB" id="A0A1G9LCD6"/>
<protein>
    <submittedName>
        <fullName evidence="2">Uncharacterized protein</fullName>
    </submittedName>
</protein>
<name>A0A1G9LCD6_9ACTN</name>
<reference evidence="3" key="1">
    <citation type="submission" date="2016-10" db="EMBL/GenBank/DDBJ databases">
        <authorList>
            <person name="Varghese N."/>
            <person name="Submissions S."/>
        </authorList>
    </citation>
    <scope>NUCLEOTIDE SEQUENCE [LARGE SCALE GENOMIC DNA]</scope>
    <source>
        <strain evidence="3">DSM 45419</strain>
    </source>
</reference>
<dbReference type="Proteomes" id="UP000198680">
    <property type="component" value="Unassembled WGS sequence"/>
</dbReference>
<keyword evidence="3" id="KW-1185">Reference proteome</keyword>
<proteinExistence type="predicted"/>